<dbReference type="EMBL" id="KV417881">
    <property type="protein sequence ID" value="KZP04879.1"/>
    <property type="molecule type" value="Genomic_DNA"/>
</dbReference>
<dbReference type="OrthoDB" id="2746456at2759"/>
<dbReference type="Proteomes" id="UP000076532">
    <property type="component" value="Unassembled WGS sequence"/>
</dbReference>
<evidence type="ECO:0000256" key="1">
    <source>
        <dbReference type="SAM" id="MobiDB-lite"/>
    </source>
</evidence>
<dbReference type="AlphaFoldDB" id="A0A167VD16"/>
<evidence type="ECO:0000313" key="3">
    <source>
        <dbReference type="Proteomes" id="UP000076532"/>
    </source>
</evidence>
<protein>
    <recommendedName>
        <fullName evidence="4">BTB domain-containing protein</fullName>
    </recommendedName>
</protein>
<evidence type="ECO:0000313" key="2">
    <source>
        <dbReference type="EMBL" id="KZP04879.1"/>
    </source>
</evidence>
<accession>A0A167VD16</accession>
<name>A0A167VD16_9AGAM</name>
<organism evidence="2 3">
    <name type="scientific">Athelia psychrophila</name>
    <dbReference type="NCBI Taxonomy" id="1759441"/>
    <lineage>
        <taxon>Eukaryota</taxon>
        <taxon>Fungi</taxon>
        <taxon>Dikarya</taxon>
        <taxon>Basidiomycota</taxon>
        <taxon>Agaricomycotina</taxon>
        <taxon>Agaricomycetes</taxon>
        <taxon>Agaricomycetidae</taxon>
        <taxon>Atheliales</taxon>
        <taxon>Atheliaceae</taxon>
        <taxon>Athelia</taxon>
    </lineage>
</organism>
<keyword evidence="3" id="KW-1185">Reference proteome</keyword>
<reference evidence="2 3" key="1">
    <citation type="journal article" date="2016" name="Mol. Biol. Evol.">
        <title>Comparative Genomics of Early-Diverging Mushroom-Forming Fungi Provides Insights into the Origins of Lignocellulose Decay Capabilities.</title>
        <authorList>
            <person name="Nagy L.G."/>
            <person name="Riley R."/>
            <person name="Tritt A."/>
            <person name="Adam C."/>
            <person name="Daum C."/>
            <person name="Floudas D."/>
            <person name="Sun H."/>
            <person name="Yadav J.S."/>
            <person name="Pangilinan J."/>
            <person name="Larsson K.H."/>
            <person name="Matsuura K."/>
            <person name="Barry K."/>
            <person name="Labutti K."/>
            <person name="Kuo R."/>
            <person name="Ohm R.A."/>
            <person name="Bhattacharya S.S."/>
            <person name="Shirouzu T."/>
            <person name="Yoshinaga Y."/>
            <person name="Martin F.M."/>
            <person name="Grigoriev I.V."/>
            <person name="Hibbett D.S."/>
        </authorList>
    </citation>
    <scope>NUCLEOTIDE SEQUENCE [LARGE SCALE GENOMIC DNA]</scope>
    <source>
        <strain evidence="2 3">CBS 109695</strain>
    </source>
</reference>
<evidence type="ECO:0008006" key="4">
    <source>
        <dbReference type="Google" id="ProtNLM"/>
    </source>
</evidence>
<gene>
    <name evidence="2" type="ORF">FIBSPDRAFT_878067</name>
</gene>
<sequence>MSKSPLVHDPRRRVMPAKSELISPVPPAASTSFLQCLSPIDHRQSRPRDLQKHPRFWDATGDLILQIQNTLFRVHGSRLARHSRLFVGASSASGQKQVDMDGSSLPVLALVAPGDFEVLLDAMENAVTYHKETPSFQYIAALLRVSTILQFTEFRQFAVHILEQAWPSSLAAFSVNIPWPEHAAATLALAKDCSVPGVVKRASYTLLMTLGFSCNPADLEILSKEDIMVLCRAREYLSRAWLLAAVVPDNSPCQRPGSPLNSPPTPGHLHSHQFSPPSPTPQCPGVQRLQLLNPVGLADFAHNPIPGLVLVAAVALRLKEQGVLCSWCYDRKWQEVMGKREEIWVGLDQVLGLIP</sequence>
<feature type="region of interest" description="Disordered" evidence="1">
    <location>
        <begin position="254"/>
        <end position="282"/>
    </location>
</feature>
<proteinExistence type="predicted"/>